<dbReference type="EMBL" id="LT554417">
    <property type="protein sequence ID" value="SAM04886.1"/>
    <property type="molecule type" value="Genomic_DNA"/>
</dbReference>
<keyword evidence="3" id="KW-1185">Reference proteome</keyword>
<dbReference type="Proteomes" id="UP000078561">
    <property type="component" value="Unassembled WGS sequence"/>
</dbReference>
<evidence type="ECO:0000313" key="2">
    <source>
        <dbReference type="EMBL" id="SAM04886.1"/>
    </source>
</evidence>
<proteinExistence type="predicted"/>
<evidence type="ECO:0000256" key="1">
    <source>
        <dbReference type="SAM" id="MobiDB-lite"/>
    </source>
</evidence>
<sequence>MYGQEKSLAGSPFSKSLEAIQKDGMVKICKEEGVGGKVVDGMEDEKDDKWEAADWDHDRQLPGPFGHDYQQGAPQGSGQPK</sequence>
<gene>
    <name evidence="2" type="primary">ABSGL_10752.1 scaffold 12033</name>
</gene>
<feature type="compositionally biased region" description="Polar residues" evidence="1">
    <location>
        <begin position="72"/>
        <end position="81"/>
    </location>
</feature>
<accession>A0A163JUT6</accession>
<dbReference type="InParanoid" id="A0A163JUT6"/>
<reference evidence="2" key="1">
    <citation type="submission" date="2016-04" db="EMBL/GenBank/DDBJ databases">
        <authorList>
            <person name="Evans L.H."/>
            <person name="Alamgir A."/>
            <person name="Owens N."/>
            <person name="Weber N.D."/>
            <person name="Virtaneva K."/>
            <person name="Barbian K."/>
            <person name="Babar A."/>
            <person name="Rosenke K."/>
        </authorList>
    </citation>
    <scope>NUCLEOTIDE SEQUENCE [LARGE SCALE GENOMIC DNA]</scope>
    <source>
        <strain evidence="2">CBS 101.48</strain>
    </source>
</reference>
<name>A0A163JUT6_ABSGL</name>
<dbReference type="AlphaFoldDB" id="A0A163JUT6"/>
<evidence type="ECO:0000313" key="3">
    <source>
        <dbReference type="Proteomes" id="UP000078561"/>
    </source>
</evidence>
<feature type="compositionally biased region" description="Basic and acidic residues" evidence="1">
    <location>
        <begin position="47"/>
        <end position="60"/>
    </location>
</feature>
<protein>
    <submittedName>
        <fullName evidence="2">Uncharacterized protein</fullName>
    </submittedName>
</protein>
<feature type="region of interest" description="Disordered" evidence="1">
    <location>
        <begin position="38"/>
        <end position="81"/>
    </location>
</feature>
<organism evidence="2">
    <name type="scientific">Absidia glauca</name>
    <name type="common">Pin mould</name>
    <dbReference type="NCBI Taxonomy" id="4829"/>
    <lineage>
        <taxon>Eukaryota</taxon>
        <taxon>Fungi</taxon>
        <taxon>Fungi incertae sedis</taxon>
        <taxon>Mucoromycota</taxon>
        <taxon>Mucoromycotina</taxon>
        <taxon>Mucoromycetes</taxon>
        <taxon>Mucorales</taxon>
        <taxon>Cunninghamellaceae</taxon>
        <taxon>Absidia</taxon>
    </lineage>
</organism>